<name>D8M919_BLAHO</name>
<dbReference type="RefSeq" id="XP_012898606.1">
    <property type="nucleotide sequence ID" value="XM_013043152.1"/>
</dbReference>
<feature type="compositionally biased region" description="Basic and acidic residues" evidence="1">
    <location>
        <begin position="23"/>
        <end position="37"/>
    </location>
</feature>
<dbReference type="GeneID" id="24921312"/>
<reference evidence="2" key="1">
    <citation type="submission" date="2010-02" db="EMBL/GenBank/DDBJ databases">
        <title>Sequencing and annotation of the Blastocystis hominis genome.</title>
        <authorList>
            <person name="Wincker P."/>
        </authorList>
    </citation>
    <scope>NUCLEOTIDE SEQUENCE</scope>
    <source>
        <strain evidence="2">Singapore isolate B</strain>
    </source>
</reference>
<dbReference type="Proteomes" id="UP000008312">
    <property type="component" value="Unassembled WGS sequence"/>
</dbReference>
<protein>
    <submittedName>
        <fullName evidence="2">Uncharacterized protein</fullName>
    </submittedName>
</protein>
<feature type="region of interest" description="Disordered" evidence="1">
    <location>
        <begin position="1"/>
        <end position="73"/>
    </location>
</feature>
<gene>
    <name evidence="2" type="ORF">GSBLH_T00004276001</name>
</gene>
<dbReference type="InParanoid" id="D8M919"/>
<dbReference type="AlphaFoldDB" id="D8M919"/>
<organism evidence="2">
    <name type="scientific">Blastocystis hominis</name>
    <dbReference type="NCBI Taxonomy" id="12968"/>
    <lineage>
        <taxon>Eukaryota</taxon>
        <taxon>Sar</taxon>
        <taxon>Stramenopiles</taxon>
        <taxon>Bigyra</taxon>
        <taxon>Opalozoa</taxon>
        <taxon>Opalinata</taxon>
        <taxon>Blastocystidae</taxon>
        <taxon>Blastocystis</taxon>
    </lineage>
</organism>
<accession>D8M919</accession>
<dbReference type="EMBL" id="FN668688">
    <property type="protein sequence ID" value="CBK24558.2"/>
    <property type="molecule type" value="Genomic_DNA"/>
</dbReference>
<evidence type="ECO:0000313" key="3">
    <source>
        <dbReference type="Proteomes" id="UP000008312"/>
    </source>
</evidence>
<feature type="compositionally biased region" description="Acidic residues" evidence="1">
    <location>
        <begin position="38"/>
        <end position="54"/>
    </location>
</feature>
<keyword evidence="3" id="KW-1185">Reference proteome</keyword>
<sequence length="137" mass="15870">MEKQPVENDQWNNPYPLVDDDDFSKKENKDDGEKETESSDSSESDISLDTEDSEDKTAESAQPEDDMAEQMKSLFQDLFTRNGNRIQIDQINVLVMRELSKRLELGKWYQRNAAKAAEIFQSLSRRNDGTGFYDYRG</sequence>
<evidence type="ECO:0000256" key="1">
    <source>
        <dbReference type="SAM" id="MobiDB-lite"/>
    </source>
</evidence>
<evidence type="ECO:0000313" key="2">
    <source>
        <dbReference type="EMBL" id="CBK24558.2"/>
    </source>
</evidence>
<proteinExistence type="predicted"/>